<accession>A0AAD5JFR3</accession>
<keyword evidence="3" id="KW-1185">Reference proteome</keyword>
<feature type="region of interest" description="Disordered" evidence="1">
    <location>
        <begin position="112"/>
        <end position="133"/>
    </location>
</feature>
<comment type="caution">
    <text evidence="2">The sequence shown here is derived from an EMBL/GenBank/DDBJ whole genome shotgun (WGS) entry which is preliminary data.</text>
</comment>
<dbReference type="AlphaFoldDB" id="A0AAD5JFR3"/>
<reference evidence="2" key="1">
    <citation type="journal article" date="2022" name="Plant J.">
        <title>Strategies of tolerance reflected in two North American maple genomes.</title>
        <authorList>
            <person name="McEvoy S.L."/>
            <person name="Sezen U.U."/>
            <person name="Trouern-Trend A."/>
            <person name="McMahon S.M."/>
            <person name="Schaberg P.G."/>
            <person name="Yang J."/>
            <person name="Wegrzyn J.L."/>
            <person name="Swenson N.G."/>
        </authorList>
    </citation>
    <scope>NUCLEOTIDE SEQUENCE</scope>
    <source>
        <strain evidence="2">91603</strain>
    </source>
</reference>
<evidence type="ECO:0000256" key="1">
    <source>
        <dbReference type="SAM" id="MobiDB-lite"/>
    </source>
</evidence>
<dbReference type="Proteomes" id="UP001064489">
    <property type="component" value="Chromosome 1"/>
</dbReference>
<sequence>MDNVLGNHMKTQSVETIKTGKYPIIGYDHKAINGPSSSSDVINLGCVDSTRNMGLICDNEVMEVNLVPDSFERKRSNVCGRTLTIGDEFKPVNVNGLKEGRWKHRARVRSRIDSGMPHRRRLRPSAERSSSSTFSGRLLPSVVVVVVFLQLSSSSSTFSRHDVVNFKMRDLQPS</sequence>
<name>A0AAD5JFR3_ACENE</name>
<dbReference type="EMBL" id="JAJSOW010000003">
    <property type="protein sequence ID" value="KAI9196910.1"/>
    <property type="molecule type" value="Genomic_DNA"/>
</dbReference>
<gene>
    <name evidence="2" type="ORF">LWI28_028040</name>
</gene>
<evidence type="ECO:0000313" key="2">
    <source>
        <dbReference type="EMBL" id="KAI9196910.1"/>
    </source>
</evidence>
<reference evidence="2" key="2">
    <citation type="submission" date="2023-02" db="EMBL/GenBank/DDBJ databases">
        <authorList>
            <person name="Swenson N.G."/>
            <person name="Wegrzyn J.L."/>
            <person name="Mcevoy S.L."/>
        </authorList>
    </citation>
    <scope>NUCLEOTIDE SEQUENCE</scope>
    <source>
        <strain evidence="2">91603</strain>
        <tissue evidence="2">Leaf</tissue>
    </source>
</reference>
<proteinExistence type="predicted"/>
<evidence type="ECO:0000313" key="3">
    <source>
        <dbReference type="Proteomes" id="UP001064489"/>
    </source>
</evidence>
<protein>
    <submittedName>
        <fullName evidence="2">Uncharacterized protein</fullName>
    </submittedName>
</protein>
<organism evidence="2 3">
    <name type="scientific">Acer negundo</name>
    <name type="common">Box elder</name>
    <dbReference type="NCBI Taxonomy" id="4023"/>
    <lineage>
        <taxon>Eukaryota</taxon>
        <taxon>Viridiplantae</taxon>
        <taxon>Streptophyta</taxon>
        <taxon>Embryophyta</taxon>
        <taxon>Tracheophyta</taxon>
        <taxon>Spermatophyta</taxon>
        <taxon>Magnoliopsida</taxon>
        <taxon>eudicotyledons</taxon>
        <taxon>Gunneridae</taxon>
        <taxon>Pentapetalae</taxon>
        <taxon>rosids</taxon>
        <taxon>malvids</taxon>
        <taxon>Sapindales</taxon>
        <taxon>Sapindaceae</taxon>
        <taxon>Hippocastanoideae</taxon>
        <taxon>Acereae</taxon>
        <taxon>Acer</taxon>
    </lineage>
</organism>